<accession>A0A412G4N0</accession>
<gene>
    <name evidence="2" type="ORF">DWY25_05190</name>
</gene>
<evidence type="ECO:0000313" key="3">
    <source>
        <dbReference type="Proteomes" id="UP000284178"/>
    </source>
</evidence>
<feature type="transmembrane region" description="Helical" evidence="1">
    <location>
        <begin position="150"/>
        <end position="179"/>
    </location>
</feature>
<comment type="caution">
    <text evidence="2">The sequence shown here is derived from an EMBL/GenBank/DDBJ whole genome shotgun (WGS) entry which is preliminary data.</text>
</comment>
<dbReference type="GeneID" id="83014799"/>
<feature type="transmembrane region" description="Helical" evidence="1">
    <location>
        <begin position="115"/>
        <end position="138"/>
    </location>
</feature>
<dbReference type="Pfam" id="PF07155">
    <property type="entry name" value="ECF-ribofla_trS"/>
    <property type="match status" value="1"/>
</dbReference>
<keyword evidence="3" id="KW-1185">Reference proteome</keyword>
<dbReference type="AlphaFoldDB" id="A0A412G4N0"/>
<feature type="transmembrane region" description="Helical" evidence="1">
    <location>
        <begin position="6"/>
        <end position="25"/>
    </location>
</feature>
<dbReference type="Proteomes" id="UP000284178">
    <property type="component" value="Unassembled WGS sequence"/>
</dbReference>
<evidence type="ECO:0000313" key="2">
    <source>
        <dbReference type="EMBL" id="RGR75632.1"/>
    </source>
</evidence>
<dbReference type="GO" id="GO:0016020">
    <property type="term" value="C:membrane"/>
    <property type="evidence" value="ECO:0007669"/>
    <property type="project" value="InterPro"/>
</dbReference>
<reference evidence="2 3" key="1">
    <citation type="submission" date="2018-08" db="EMBL/GenBank/DDBJ databases">
        <title>A genome reference for cultivated species of the human gut microbiota.</title>
        <authorList>
            <person name="Zou Y."/>
            <person name="Xue W."/>
            <person name="Luo G."/>
        </authorList>
    </citation>
    <scope>NUCLEOTIDE SEQUENCE [LARGE SCALE GENOMIC DNA]</scope>
    <source>
        <strain evidence="2 3">AF24-29</strain>
    </source>
</reference>
<keyword evidence="1" id="KW-1133">Transmembrane helix</keyword>
<dbReference type="Gene3D" id="1.10.1760.20">
    <property type="match status" value="1"/>
</dbReference>
<proteinExistence type="predicted"/>
<name>A0A412G4N0_9FIRM</name>
<protein>
    <submittedName>
        <fullName evidence="2">Riboflavin transporter</fullName>
    </submittedName>
</protein>
<evidence type="ECO:0000256" key="1">
    <source>
        <dbReference type="SAM" id="Phobius"/>
    </source>
</evidence>
<feature type="transmembrane region" description="Helical" evidence="1">
    <location>
        <begin position="37"/>
        <end position="56"/>
    </location>
</feature>
<organism evidence="2 3">
    <name type="scientific">Holdemania filiformis</name>
    <dbReference type="NCBI Taxonomy" id="61171"/>
    <lineage>
        <taxon>Bacteria</taxon>
        <taxon>Bacillati</taxon>
        <taxon>Bacillota</taxon>
        <taxon>Erysipelotrichia</taxon>
        <taxon>Erysipelotrichales</taxon>
        <taxon>Erysipelotrichaceae</taxon>
        <taxon>Holdemania</taxon>
    </lineage>
</organism>
<sequence length="192" mass="20330">MTKRTRTMAFIAIFAAINYVVFSYLKIDIPLAAGSSVAIHVANAIVVVSAFLLGPVEGGVAGAIGLSIADLLDPRYVASAPKTFFLKFCIGYLAGKVGQKLGLNRAEDNRQAMKIAAVSAAAGLGFNVIFDPIIGYLFKRFILGINAEAAAIILTWTGGVTAFNAVICVFVSALLYMALRKPFASIYGRKDS</sequence>
<dbReference type="RefSeq" id="WP_117894356.1">
    <property type="nucleotide sequence ID" value="NZ_CABJCV010000004.1"/>
</dbReference>
<dbReference type="EMBL" id="QRUP01000004">
    <property type="protein sequence ID" value="RGR75632.1"/>
    <property type="molecule type" value="Genomic_DNA"/>
</dbReference>
<keyword evidence="1" id="KW-0812">Transmembrane</keyword>
<keyword evidence="1" id="KW-0472">Membrane</keyword>
<dbReference type="InterPro" id="IPR009825">
    <property type="entry name" value="ECF_substrate-spec-like"/>
</dbReference>